<dbReference type="PANTHER" id="PTHR35263">
    <property type="entry name" value="TESTIS-EXPRESSED PROTEIN 49"/>
    <property type="match status" value="1"/>
</dbReference>
<evidence type="ECO:0000313" key="1">
    <source>
        <dbReference type="Ensembl" id="ENSPMGP00000005309.1"/>
    </source>
</evidence>
<sequence>MAFFGLTHLGYQNPVGDKLPNELYLMPVTDNQQYGWLQSQSAEPWVQVKRYPMKNSEMTFVSEMAKIDPDFTLF</sequence>
<reference evidence="1" key="1">
    <citation type="submission" date="2025-08" db="UniProtKB">
        <authorList>
            <consortium name="Ensembl"/>
        </authorList>
    </citation>
    <scope>IDENTIFICATION</scope>
</reference>
<proteinExistence type="predicted"/>
<reference evidence="1" key="2">
    <citation type="submission" date="2025-09" db="UniProtKB">
        <authorList>
            <consortium name="Ensembl"/>
        </authorList>
    </citation>
    <scope>IDENTIFICATION</scope>
</reference>
<protein>
    <submittedName>
        <fullName evidence="1">Uncharacterized protein</fullName>
    </submittedName>
</protein>
<dbReference type="Proteomes" id="UP000261520">
    <property type="component" value="Unplaced"/>
</dbReference>
<evidence type="ECO:0000313" key="2">
    <source>
        <dbReference type="Proteomes" id="UP000261520"/>
    </source>
</evidence>
<name>A0A3B3ZLG3_9GOBI</name>
<keyword evidence="2" id="KW-1185">Reference proteome</keyword>
<dbReference type="Pfam" id="PF22593">
    <property type="entry name" value="SPMIP11"/>
    <property type="match status" value="1"/>
</dbReference>
<dbReference type="InterPro" id="IPR038775">
    <property type="entry name" value="SPMIP11"/>
</dbReference>
<accession>A0A3B3ZLG3</accession>
<dbReference type="AlphaFoldDB" id="A0A3B3ZLG3"/>
<organism evidence="1 2">
    <name type="scientific">Periophthalmus magnuspinnatus</name>
    <dbReference type="NCBI Taxonomy" id="409849"/>
    <lineage>
        <taxon>Eukaryota</taxon>
        <taxon>Metazoa</taxon>
        <taxon>Chordata</taxon>
        <taxon>Craniata</taxon>
        <taxon>Vertebrata</taxon>
        <taxon>Euteleostomi</taxon>
        <taxon>Actinopterygii</taxon>
        <taxon>Neopterygii</taxon>
        <taxon>Teleostei</taxon>
        <taxon>Neoteleostei</taxon>
        <taxon>Acanthomorphata</taxon>
        <taxon>Gobiaria</taxon>
        <taxon>Gobiiformes</taxon>
        <taxon>Gobioidei</taxon>
        <taxon>Gobiidae</taxon>
        <taxon>Oxudercinae</taxon>
        <taxon>Periophthalmus</taxon>
    </lineage>
</organism>
<dbReference type="Ensembl" id="ENSPMGT00000005630.1">
    <property type="protein sequence ID" value="ENSPMGP00000005309.1"/>
    <property type="gene ID" value="ENSPMGG00000004460.1"/>
</dbReference>
<dbReference type="PANTHER" id="PTHR35263:SF1">
    <property type="entry name" value="TESTIS-EXPRESSED PROTEIN 49"/>
    <property type="match status" value="1"/>
</dbReference>